<feature type="transmembrane region" description="Helical" evidence="2">
    <location>
        <begin position="315"/>
        <end position="334"/>
    </location>
</feature>
<dbReference type="AlphaFoldDB" id="A0AAV3TBY1"/>
<dbReference type="RefSeq" id="WP_425541914.1">
    <property type="nucleotide sequence ID" value="NZ_BAAADV010000007.1"/>
</dbReference>
<keyword evidence="2" id="KW-0812">Transmembrane</keyword>
<feature type="transmembrane region" description="Helical" evidence="2">
    <location>
        <begin position="364"/>
        <end position="381"/>
    </location>
</feature>
<name>A0AAV3TBY1_9EURY</name>
<evidence type="ECO:0008006" key="5">
    <source>
        <dbReference type="Google" id="ProtNLM"/>
    </source>
</evidence>
<feature type="transmembrane region" description="Helical" evidence="2">
    <location>
        <begin position="465"/>
        <end position="487"/>
    </location>
</feature>
<feature type="region of interest" description="Disordered" evidence="1">
    <location>
        <begin position="178"/>
        <end position="306"/>
    </location>
</feature>
<evidence type="ECO:0000256" key="1">
    <source>
        <dbReference type="SAM" id="MobiDB-lite"/>
    </source>
</evidence>
<accession>A0AAV3TBY1</accession>
<keyword evidence="4" id="KW-1185">Reference proteome</keyword>
<dbReference type="Pfam" id="PF12679">
    <property type="entry name" value="ABC2_membrane_2"/>
    <property type="match status" value="1"/>
</dbReference>
<proteinExistence type="predicted"/>
<feature type="transmembrane region" description="Helical" evidence="2">
    <location>
        <begin position="657"/>
        <end position="676"/>
    </location>
</feature>
<feature type="compositionally biased region" description="Gly residues" evidence="1">
    <location>
        <begin position="212"/>
        <end position="226"/>
    </location>
</feature>
<evidence type="ECO:0000313" key="4">
    <source>
        <dbReference type="Proteomes" id="UP001500420"/>
    </source>
</evidence>
<evidence type="ECO:0000256" key="2">
    <source>
        <dbReference type="SAM" id="Phobius"/>
    </source>
</evidence>
<feature type="compositionally biased region" description="Gly residues" evidence="1">
    <location>
        <begin position="234"/>
        <end position="259"/>
    </location>
</feature>
<dbReference type="Proteomes" id="UP001500420">
    <property type="component" value="Unassembled WGS sequence"/>
</dbReference>
<feature type="transmembrane region" description="Helical" evidence="2">
    <location>
        <begin position="629"/>
        <end position="650"/>
    </location>
</feature>
<sequence>MTPGPSRRSVRQRVRGVGARFRRLAAAAREFAAKTLRIARWEVTRSAGTLDRRTVLLGLAGVLLVGLIAPAAMGGSAALDEGIYRVGVDDENPYYPVVEHSSAFRPVEPDQDAFNHSDMELLIDGGTIHYNSSIGKSEAALSEFAGAVEAYNYEMMRQERNQTAAFPVVVDLRYEERPPIDSTVSAPDGQDGTTGGGAGDGSNDSGTDDGSTDGGSGDGSGDGTNGSGTDDGTNGSGTDDGNGSTDGSGDGTNGSGTDDGNGSTDGASDGTNGSDDGGGTDGTESGGGLLGGALGGDSTGNSPAEISPPFPMQSLVLAFLFIVPMNFVIQLYGGSIMNERINRRGELMLVAPVGRGAIVAGKTLPYLAALAIVSTAIALAIGGGGLAVAAVVPLAVLFLSAAFVGAMFSRSFKELTFVTVTISVGLSSYAFVPAIFTNVTPIAMISPLTLVVWDLQGEAVTAAEYAFSAGPPLLIGALLFGLGAGVYREEDMFSQRAVHLKALDALANYARSPRSVFGVTALSIPFVLLAELLAIAILFALPLELSAPVLLLSISIIEELAKSLHVYAGFAHNRWTPTLRSAAIVGSASGAGFFVAEKAMHVVSVAGITTLDLGRIAFPESAAGVDAPVAVAMFFLPLALHAVTAIVSAVGARRGRWQYSAALGLAIAIHTLYNLGVTRYVA</sequence>
<dbReference type="EMBL" id="BAAADV010000007">
    <property type="protein sequence ID" value="GAA0677286.1"/>
    <property type="molecule type" value="Genomic_DNA"/>
</dbReference>
<feature type="compositionally biased region" description="Low complexity" evidence="1">
    <location>
        <begin position="260"/>
        <end position="274"/>
    </location>
</feature>
<comment type="caution">
    <text evidence="3">The sequence shown here is derived from an EMBL/GenBank/DDBJ whole genome shotgun (WGS) entry which is preliminary data.</text>
</comment>
<evidence type="ECO:0000313" key="3">
    <source>
        <dbReference type="EMBL" id="GAA0677286.1"/>
    </source>
</evidence>
<gene>
    <name evidence="3" type="ORF">GCM10009020_26480</name>
</gene>
<feature type="transmembrane region" description="Helical" evidence="2">
    <location>
        <begin position="415"/>
        <end position="445"/>
    </location>
</feature>
<feature type="transmembrane region" description="Helical" evidence="2">
    <location>
        <begin position="516"/>
        <end position="541"/>
    </location>
</feature>
<protein>
    <recommendedName>
        <fullName evidence="5">PrsW family intramembrane metalloprotease</fullName>
    </recommendedName>
</protein>
<keyword evidence="2" id="KW-1133">Transmembrane helix</keyword>
<organism evidence="3 4">
    <name type="scientific">Natronoarchaeum mannanilyticum</name>
    <dbReference type="NCBI Taxonomy" id="926360"/>
    <lineage>
        <taxon>Archaea</taxon>
        <taxon>Methanobacteriati</taxon>
        <taxon>Methanobacteriota</taxon>
        <taxon>Stenosarchaea group</taxon>
        <taxon>Halobacteria</taxon>
        <taxon>Halobacteriales</taxon>
        <taxon>Natronoarchaeaceae</taxon>
    </lineage>
</organism>
<feature type="transmembrane region" description="Helical" evidence="2">
    <location>
        <begin position="387"/>
        <end position="408"/>
    </location>
</feature>
<reference evidence="3 4" key="1">
    <citation type="journal article" date="2019" name="Int. J. Syst. Evol. Microbiol.">
        <title>The Global Catalogue of Microorganisms (GCM) 10K type strain sequencing project: providing services to taxonomists for standard genome sequencing and annotation.</title>
        <authorList>
            <consortium name="The Broad Institute Genomics Platform"/>
            <consortium name="The Broad Institute Genome Sequencing Center for Infectious Disease"/>
            <person name="Wu L."/>
            <person name="Ma J."/>
        </authorList>
    </citation>
    <scope>NUCLEOTIDE SEQUENCE [LARGE SCALE GENOMIC DNA]</scope>
    <source>
        <strain evidence="3 4">JCM 16328</strain>
    </source>
</reference>
<feature type="transmembrane region" description="Helical" evidence="2">
    <location>
        <begin position="55"/>
        <end position="73"/>
    </location>
</feature>
<keyword evidence="2" id="KW-0472">Membrane</keyword>
<feature type="compositionally biased region" description="Gly residues" evidence="1">
    <location>
        <begin position="275"/>
        <end position="298"/>
    </location>
</feature>